<accession>A0A4Z2J5K3</accession>
<proteinExistence type="predicted"/>
<evidence type="ECO:0000313" key="2">
    <source>
        <dbReference type="EMBL" id="TNN84803.1"/>
    </source>
</evidence>
<dbReference type="AlphaFoldDB" id="A0A4Z2J5K3"/>
<organism evidence="2 3">
    <name type="scientific">Liparis tanakae</name>
    <name type="common">Tanaka's snailfish</name>
    <dbReference type="NCBI Taxonomy" id="230148"/>
    <lineage>
        <taxon>Eukaryota</taxon>
        <taxon>Metazoa</taxon>
        <taxon>Chordata</taxon>
        <taxon>Craniata</taxon>
        <taxon>Vertebrata</taxon>
        <taxon>Euteleostomi</taxon>
        <taxon>Actinopterygii</taxon>
        <taxon>Neopterygii</taxon>
        <taxon>Teleostei</taxon>
        <taxon>Neoteleostei</taxon>
        <taxon>Acanthomorphata</taxon>
        <taxon>Eupercaria</taxon>
        <taxon>Perciformes</taxon>
        <taxon>Cottioidei</taxon>
        <taxon>Cottales</taxon>
        <taxon>Liparidae</taxon>
        <taxon>Liparis</taxon>
    </lineage>
</organism>
<feature type="region of interest" description="Disordered" evidence="1">
    <location>
        <begin position="194"/>
        <end position="241"/>
    </location>
</feature>
<sequence length="362" mass="39547">MSTRRINHAEKHAQVGARVNAATLCPLLSRLSRESLRTAAGLKPLHLKFPPGPADALSGLCPGLLPVNPQGTSPLHADVSSSDAFRPFYNRWEDSAPSSTPVDRANLPVERGASCFNMASSATGDFEEQRAHVTSAAARWCRVRSVFACGKDGAVIWETHGGAGGRKRGDFNTLPCKKLSRTNHRLQCRTTPRADSALQTQHRHRALPGGDTDTAEMSEEVKEKATGKSPHRKKKGKKVKVCEREREKETLELSRCVHGSHYDNQRHPGRKWENQSGAVERVVLGGVRQVTLHQGVVPAGMPGAQQFMSVELAALLQGSSFPWRSTWPGQPEDSYEPLIVWPGCALGAALQEVSGLRRNVNR</sequence>
<evidence type="ECO:0000256" key="1">
    <source>
        <dbReference type="SAM" id="MobiDB-lite"/>
    </source>
</evidence>
<feature type="compositionally biased region" description="Basic residues" evidence="1">
    <location>
        <begin position="229"/>
        <end position="239"/>
    </location>
</feature>
<keyword evidence="3" id="KW-1185">Reference proteome</keyword>
<name>A0A4Z2J5K3_9TELE</name>
<gene>
    <name evidence="2" type="ORF">EYF80_004848</name>
</gene>
<dbReference type="EMBL" id="SRLO01000024">
    <property type="protein sequence ID" value="TNN84803.1"/>
    <property type="molecule type" value="Genomic_DNA"/>
</dbReference>
<reference evidence="2 3" key="1">
    <citation type="submission" date="2019-03" db="EMBL/GenBank/DDBJ databases">
        <title>First draft genome of Liparis tanakae, snailfish: a comprehensive survey of snailfish specific genes.</title>
        <authorList>
            <person name="Kim W."/>
            <person name="Song I."/>
            <person name="Jeong J.-H."/>
            <person name="Kim D."/>
            <person name="Kim S."/>
            <person name="Ryu S."/>
            <person name="Song J.Y."/>
            <person name="Lee S.K."/>
        </authorList>
    </citation>
    <scope>NUCLEOTIDE SEQUENCE [LARGE SCALE GENOMIC DNA]</scope>
    <source>
        <tissue evidence="2">Muscle</tissue>
    </source>
</reference>
<protein>
    <submittedName>
        <fullName evidence="2">Uncharacterized protein</fullName>
    </submittedName>
</protein>
<dbReference type="Proteomes" id="UP000314294">
    <property type="component" value="Unassembled WGS sequence"/>
</dbReference>
<evidence type="ECO:0000313" key="3">
    <source>
        <dbReference type="Proteomes" id="UP000314294"/>
    </source>
</evidence>
<comment type="caution">
    <text evidence="2">The sequence shown here is derived from an EMBL/GenBank/DDBJ whole genome shotgun (WGS) entry which is preliminary data.</text>
</comment>